<dbReference type="GO" id="GO:0005524">
    <property type="term" value="F:ATP binding"/>
    <property type="evidence" value="ECO:0007669"/>
    <property type="project" value="UniProtKB-UniRule"/>
</dbReference>
<evidence type="ECO:0000256" key="12">
    <source>
        <dbReference type="ARBA" id="ARBA00022840"/>
    </source>
</evidence>
<evidence type="ECO:0000256" key="14">
    <source>
        <dbReference type="PIRNR" id="PIRNR006135"/>
    </source>
</evidence>
<accession>A0A0A5JI51</accession>
<organism evidence="17 18">
    <name type="scientific">Photobacterium sp. (strain ATCC 43367)</name>
    <dbReference type="NCBI Taxonomy" id="379097"/>
    <lineage>
        <taxon>Bacteria</taxon>
        <taxon>Pseudomonadati</taxon>
        <taxon>Pseudomonadota</taxon>
        <taxon>Gammaproteobacteria</taxon>
        <taxon>Vibrionales</taxon>
        <taxon>Vibrionaceae</taxon>
        <taxon>Vibrio</taxon>
        <taxon>Vibrio oreintalis group</taxon>
    </lineage>
</organism>
<dbReference type="InterPro" id="IPR003203">
    <property type="entry name" value="CobU/CobP"/>
</dbReference>
<evidence type="ECO:0000256" key="6">
    <source>
        <dbReference type="ARBA" id="ARBA00005159"/>
    </source>
</evidence>
<evidence type="ECO:0000256" key="13">
    <source>
        <dbReference type="ARBA" id="ARBA00023134"/>
    </source>
</evidence>
<dbReference type="EC" id="2.7.7.62" evidence="14"/>
<evidence type="ECO:0000256" key="8">
    <source>
        <dbReference type="ARBA" id="ARBA00022573"/>
    </source>
</evidence>
<keyword evidence="9 14" id="KW-0808">Transferase</keyword>
<dbReference type="NCBIfam" id="NF004469">
    <property type="entry name" value="PRK05800.1"/>
    <property type="match status" value="1"/>
</dbReference>
<evidence type="ECO:0000256" key="7">
    <source>
        <dbReference type="ARBA" id="ARBA00007490"/>
    </source>
</evidence>
<dbReference type="Pfam" id="PF02283">
    <property type="entry name" value="CobU"/>
    <property type="match status" value="1"/>
</dbReference>
<dbReference type="PANTHER" id="PTHR34848">
    <property type="match status" value="1"/>
</dbReference>
<comment type="catalytic activity">
    <reaction evidence="1 14">
        <text>adenosylcob(III)inamide + ATP = adenosylcob(III)inamide phosphate + ADP + H(+)</text>
        <dbReference type="Rhea" id="RHEA:15769"/>
        <dbReference type="ChEBI" id="CHEBI:2480"/>
        <dbReference type="ChEBI" id="CHEBI:15378"/>
        <dbReference type="ChEBI" id="CHEBI:30616"/>
        <dbReference type="ChEBI" id="CHEBI:58502"/>
        <dbReference type="ChEBI" id="CHEBI:456216"/>
        <dbReference type="EC" id="2.7.1.156"/>
    </reaction>
</comment>
<sequence length="179" mass="19900">MAVHLILGGARSGKSSYAETLILNEQGNRQRHYVATAQVFDEEMSRRVAHHRQRRGNNWREHECPYDLPSLLARFTHNDIVLVDCLTLWMNNVIYNHGETASEAQIRSQVSQLVDALNKPTATFVIVSNEVGLGVIPMGEVTRLFVDHAGWMNQAVAKVADNVTFIAAGLPMQLKGAHG</sequence>
<dbReference type="CDD" id="cd00544">
    <property type="entry name" value="CobU"/>
    <property type="match status" value="1"/>
</dbReference>
<gene>
    <name evidence="17" type="ORF">NM06_15910</name>
</gene>
<evidence type="ECO:0000256" key="3">
    <source>
        <dbReference type="ARBA" id="ARBA00001522"/>
    </source>
</evidence>
<dbReference type="GO" id="GO:0008820">
    <property type="term" value="F:cobinamide phosphate guanylyltransferase activity"/>
    <property type="evidence" value="ECO:0007669"/>
    <property type="project" value="UniProtKB-UniRule"/>
</dbReference>
<evidence type="ECO:0000256" key="2">
    <source>
        <dbReference type="ARBA" id="ARBA00000711"/>
    </source>
</evidence>
<reference evidence="17 18" key="1">
    <citation type="submission" date="2014-10" db="EMBL/GenBank/DDBJ databases">
        <title>Genome sequencing of Vibrio sinaloensis T08.</title>
        <authorList>
            <person name="Chan K.-G."/>
            <person name="Mohamad N.I."/>
        </authorList>
    </citation>
    <scope>NUCLEOTIDE SEQUENCE [LARGE SCALE GENOMIC DNA]</scope>
    <source>
        <strain evidence="17 18">T08</strain>
    </source>
</reference>
<dbReference type="EC" id="2.7.1.156" evidence="14"/>
<dbReference type="GO" id="GO:0005525">
    <property type="term" value="F:GTP binding"/>
    <property type="evidence" value="ECO:0007669"/>
    <property type="project" value="UniProtKB-UniRule"/>
</dbReference>
<keyword evidence="8 14" id="KW-0169">Cobalamin biosynthesis</keyword>
<feature type="binding site" evidence="16">
    <location>
        <position position="84"/>
    </location>
    <ligand>
        <name>GTP</name>
        <dbReference type="ChEBI" id="CHEBI:37565"/>
    </ligand>
</feature>
<feature type="binding site" evidence="16">
    <location>
        <position position="63"/>
    </location>
    <ligand>
        <name>GTP</name>
        <dbReference type="ChEBI" id="CHEBI:37565"/>
    </ligand>
</feature>
<dbReference type="Proteomes" id="UP000030451">
    <property type="component" value="Unassembled WGS sequence"/>
</dbReference>
<protein>
    <recommendedName>
        <fullName evidence="14">Bifunctional adenosylcobalamin biosynthesis protein</fullName>
        <ecNumber evidence="14">2.7.1.156</ecNumber>
        <ecNumber evidence="14">2.7.7.62</ecNumber>
    </recommendedName>
</protein>
<evidence type="ECO:0000256" key="16">
    <source>
        <dbReference type="PIRSR" id="PIRSR006135-2"/>
    </source>
</evidence>
<feature type="active site" description="GMP-histidine intermediate" evidence="15">
    <location>
        <position position="51"/>
    </location>
</feature>
<dbReference type="EMBL" id="JRWP01000041">
    <property type="protein sequence ID" value="KGY07638.1"/>
    <property type="molecule type" value="Genomic_DNA"/>
</dbReference>
<dbReference type="Gene3D" id="3.40.50.300">
    <property type="entry name" value="P-loop containing nucleotide triphosphate hydrolases"/>
    <property type="match status" value="1"/>
</dbReference>
<dbReference type="GO" id="GO:0043752">
    <property type="term" value="F:adenosylcobinamide kinase activity"/>
    <property type="evidence" value="ECO:0007669"/>
    <property type="project" value="UniProtKB-EC"/>
</dbReference>
<evidence type="ECO:0000256" key="11">
    <source>
        <dbReference type="ARBA" id="ARBA00022777"/>
    </source>
</evidence>
<comment type="caution">
    <text evidence="17">The sequence shown here is derived from an EMBL/GenBank/DDBJ whole genome shotgun (WGS) entry which is preliminary data.</text>
</comment>
<dbReference type="PANTHER" id="PTHR34848:SF1">
    <property type="entry name" value="BIFUNCTIONAL ADENOSYLCOBALAMIN BIOSYNTHESIS PROTEIN COBU"/>
    <property type="match status" value="1"/>
</dbReference>
<comment type="similarity">
    <text evidence="7 14">Belongs to the CobU/CobP family.</text>
</comment>
<dbReference type="PIRSF" id="PIRSF006135">
    <property type="entry name" value="CobU"/>
    <property type="match status" value="1"/>
</dbReference>
<dbReference type="UniPathway" id="UPA00148">
    <property type="reaction ID" value="UER00236"/>
</dbReference>
<dbReference type="AlphaFoldDB" id="A0A0A5JI51"/>
<dbReference type="RefSeq" id="WP_038192068.1">
    <property type="nucleotide sequence ID" value="NZ_JRWP01000041.1"/>
</dbReference>
<keyword evidence="10 14" id="KW-0547">Nucleotide-binding</keyword>
<feature type="binding site" evidence="16">
    <location>
        <begin position="8"/>
        <end position="15"/>
    </location>
    <ligand>
        <name>GTP</name>
        <dbReference type="ChEBI" id="CHEBI:37565"/>
    </ligand>
</feature>
<keyword evidence="12 14" id="KW-0067">ATP-binding</keyword>
<comment type="catalytic activity">
    <reaction evidence="2 14">
        <text>adenosylcob(III)inamide phosphate + GTP + H(+) = adenosylcob(III)inamide-GDP + diphosphate</text>
        <dbReference type="Rhea" id="RHEA:22712"/>
        <dbReference type="ChEBI" id="CHEBI:15378"/>
        <dbReference type="ChEBI" id="CHEBI:33019"/>
        <dbReference type="ChEBI" id="CHEBI:37565"/>
        <dbReference type="ChEBI" id="CHEBI:58502"/>
        <dbReference type="ChEBI" id="CHEBI:60487"/>
        <dbReference type="EC" id="2.7.7.62"/>
    </reaction>
</comment>
<evidence type="ECO:0000313" key="17">
    <source>
        <dbReference type="EMBL" id="KGY07638.1"/>
    </source>
</evidence>
<dbReference type="InterPro" id="IPR027417">
    <property type="entry name" value="P-loop_NTPase"/>
</dbReference>
<evidence type="ECO:0000256" key="9">
    <source>
        <dbReference type="ARBA" id="ARBA00022679"/>
    </source>
</evidence>
<evidence type="ECO:0000256" key="1">
    <source>
        <dbReference type="ARBA" id="ARBA00000312"/>
    </source>
</evidence>
<feature type="binding site" evidence="16">
    <location>
        <begin position="35"/>
        <end position="37"/>
    </location>
    <ligand>
        <name>GTP</name>
        <dbReference type="ChEBI" id="CHEBI:37565"/>
    </ligand>
</feature>
<comment type="function">
    <text evidence="4 14">Catalyzes ATP-dependent phosphorylation of adenosylcobinamide and addition of GMP to adenosylcobinamide phosphate.</text>
</comment>
<dbReference type="STRING" id="379097.SE23_14850"/>
<keyword evidence="13 14" id="KW-0342">GTP-binding</keyword>
<evidence type="ECO:0000256" key="10">
    <source>
        <dbReference type="ARBA" id="ARBA00022741"/>
    </source>
</evidence>
<keyword evidence="11 14" id="KW-0418">Kinase</keyword>
<comment type="catalytic activity">
    <reaction evidence="3">
        <text>adenosylcob(III)inamide + GTP = adenosylcob(III)inamide phosphate + GDP + H(+)</text>
        <dbReference type="Rhea" id="RHEA:15765"/>
        <dbReference type="ChEBI" id="CHEBI:2480"/>
        <dbReference type="ChEBI" id="CHEBI:15378"/>
        <dbReference type="ChEBI" id="CHEBI:37565"/>
        <dbReference type="ChEBI" id="CHEBI:58189"/>
        <dbReference type="ChEBI" id="CHEBI:58502"/>
        <dbReference type="EC" id="2.7.1.156"/>
    </reaction>
</comment>
<evidence type="ECO:0000256" key="15">
    <source>
        <dbReference type="PIRSR" id="PIRSR006135-1"/>
    </source>
</evidence>
<comment type="pathway">
    <text evidence="6 14">Cofactor biosynthesis; adenosylcobalamin biosynthesis; adenosylcobalamin from cob(II)yrinate a,c-diamide: step 5/7.</text>
</comment>
<dbReference type="SUPFAM" id="SSF52540">
    <property type="entry name" value="P-loop containing nucleoside triphosphate hydrolases"/>
    <property type="match status" value="1"/>
</dbReference>
<name>A0A0A5JI51_PHOS4</name>
<dbReference type="GO" id="GO:0009236">
    <property type="term" value="P:cobalamin biosynthetic process"/>
    <property type="evidence" value="ECO:0007669"/>
    <property type="project" value="UniProtKB-UniRule"/>
</dbReference>
<dbReference type="OrthoDB" id="9788370at2"/>
<feature type="binding site" evidence="16">
    <location>
        <begin position="52"/>
        <end position="55"/>
    </location>
    <ligand>
        <name>GTP</name>
        <dbReference type="ChEBI" id="CHEBI:37565"/>
    </ligand>
</feature>
<evidence type="ECO:0000313" key="18">
    <source>
        <dbReference type="Proteomes" id="UP000030451"/>
    </source>
</evidence>
<proteinExistence type="inferred from homology"/>
<comment type="pathway">
    <text evidence="5 14">Cofactor biosynthesis; adenosylcobalamin biosynthesis; adenosylcobalamin from cob(II)yrinate a,c-diamide: step 6/7.</text>
</comment>
<evidence type="ECO:0000256" key="4">
    <source>
        <dbReference type="ARBA" id="ARBA00003889"/>
    </source>
</evidence>
<evidence type="ECO:0000256" key="5">
    <source>
        <dbReference type="ARBA" id="ARBA00004692"/>
    </source>
</evidence>